<name>A0A1C6S011_9ACTN</name>
<dbReference type="EMBL" id="CP031263">
    <property type="protein sequence ID" value="AXH93246.1"/>
    <property type="molecule type" value="Genomic_DNA"/>
</dbReference>
<proteinExistence type="predicted"/>
<dbReference type="AlphaFoldDB" id="A0A1C6S011"/>
<evidence type="ECO:0000313" key="2">
    <source>
        <dbReference type="Proteomes" id="UP000253958"/>
    </source>
</evidence>
<dbReference type="OMA" id="CHPMQDA"/>
<organism evidence="1 2">
    <name type="scientific">Micromonospora aurantiaca</name>
    <name type="common">nom. illeg.</name>
    <dbReference type="NCBI Taxonomy" id="47850"/>
    <lineage>
        <taxon>Bacteria</taxon>
        <taxon>Bacillati</taxon>
        <taxon>Actinomycetota</taxon>
        <taxon>Actinomycetes</taxon>
        <taxon>Micromonosporales</taxon>
        <taxon>Micromonosporaceae</taxon>
        <taxon>Micromonospora</taxon>
    </lineage>
</organism>
<dbReference type="RefSeq" id="WP_013286972.1">
    <property type="nucleotide sequence ID" value="NZ_CBDRIO010000008.1"/>
</dbReference>
<accession>A0A1C6S011</accession>
<sequence>MRTSTMRIAAGLAAAALTVPLFAAPAAAEPATIPNPDTGLVFYSSDPLAVVARQAAPDDLCRPFPADADWLLGWSGGFQNVIGYQSADCSGHGYGLGLFRGWTTRGTFGSYKTL</sequence>
<evidence type="ECO:0000313" key="1">
    <source>
        <dbReference type="EMBL" id="AXH93246.1"/>
    </source>
</evidence>
<reference evidence="1 2" key="1">
    <citation type="submission" date="2018-07" db="EMBL/GenBank/DDBJ databases">
        <authorList>
            <person name="Ye Y."/>
        </authorList>
    </citation>
    <scope>NUCLEOTIDE SEQUENCE [LARGE SCALE GENOMIC DNA]</scope>
    <source>
        <strain evidence="2">H14(2018)</strain>
    </source>
</reference>
<reference evidence="1 2" key="2">
    <citation type="submission" date="2018-08" db="EMBL/GenBank/DDBJ databases">
        <title>Streptomyces kandeliansis sp. nov., an endophytic bacterium isolated from mangrove plant.</title>
        <authorList>
            <person name="Wang R."/>
        </authorList>
    </citation>
    <scope>NUCLEOTIDE SEQUENCE [LARGE SCALE GENOMIC DNA]</scope>
    <source>
        <strain evidence="2">H14(2018)</strain>
    </source>
</reference>
<gene>
    <name evidence="1" type="ORF">DVH21_26715</name>
</gene>
<dbReference type="Proteomes" id="UP000253958">
    <property type="component" value="Chromosome"/>
</dbReference>
<protein>
    <submittedName>
        <fullName evidence="1">Uncharacterized protein</fullName>
    </submittedName>
</protein>